<dbReference type="RefSeq" id="WP_124079945.1">
    <property type="nucleotide sequence ID" value="NZ_UWPJ01000018.1"/>
</dbReference>
<dbReference type="PANTHER" id="PTHR12993">
    <property type="entry name" value="N-ACETYLGLUCOSAMINYL-PHOSPHATIDYLINOSITOL DE-N-ACETYLASE-RELATED"/>
    <property type="match status" value="1"/>
</dbReference>
<keyword evidence="2" id="KW-1185">Reference proteome</keyword>
<proteinExistence type="predicted"/>
<dbReference type="PANTHER" id="PTHR12993:SF29">
    <property type="entry name" value="BLR3841 PROTEIN"/>
    <property type="match status" value="1"/>
</dbReference>
<dbReference type="EC" id="3.5.1.103" evidence="1"/>
<dbReference type="SUPFAM" id="SSF102588">
    <property type="entry name" value="LmbE-like"/>
    <property type="match status" value="1"/>
</dbReference>
<evidence type="ECO:0000313" key="1">
    <source>
        <dbReference type="EMBL" id="VCU70440.1"/>
    </source>
</evidence>
<dbReference type="InterPro" id="IPR024078">
    <property type="entry name" value="LmbE-like_dom_sf"/>
</dbReference>
<evidence type="ECO:0000313" key="2">
    <source>
        <dbReference type="Proteomes" id="UP000277294"/>
    </source>
</evidence>
<dbReference type="OrthoDB" id="9816564at2"/>
<dbReference type="GO" id="GO:0035595">
    <property type="term" value="F:N-acetylglucosaminylinositol deacetylase activity"/>
    <property type="evidence" value="ECO:0007669"/>
    <property type="project" value="UniProtKB-EC"/>
</dbReference>
<dbReference type="EMBL" id="UWPJ01000018">
    <property type="protein sequence ID" value="VCU70440.1"/>
    <property type="molecule type" value="Genomic_DNA"/>
</dbReference>
<dbReference type="Pfam" id="PF02585">
    <property type="entry name" value="PIG-L"/>
    <property type="match status" value="1"/>
</dbReference>
<keyword evidence="1" id="KW-0378">Hydrolase</keyword>
<dbReference type="AlphaFoldDB" id="A0A3P4B429"/>
<accession>A0A3P4B429</accession>
<organism evidence="1 2">
    <name type="scientific">Pigmentiphaga humi</name>
    <dbReference type="NCBI Taxonomy" id="2478468"/>
    <lineage>
        <taxon>Bacteria</taxon>
        <taxon>Pseudomonadati</taxon>
        <taxon>Pseudomonadota</taxon>
        <taxon>Betaproteobacteria</taxon>
        <taxon>Burkholderiales</taxon>
        <taxon>Alcaligenaceae</taxon>
        <taxon>Pigmentiphaga</taxon>
    </lineage>
</organism>
<protein>
    <submittedName>
        <fullName evidence="1">1D-myo-inositol 2-acetamido-2-deoxy-alpha-D-glucopyranoside deacetylase</fullName>
        <ecNumber evidence="1">3.5.1.103</ecNumber>
    </submittedName>
</protein>
<name>A0A3P4B429_9BURK</name>
<dbReference type="Gene3D" id="3.40.50.10320">
    <property type="entry name" value="LmbE-like"/>
    <property type="match status" value="1"/>
</dbReference>
<reference evidence="1 2" key="1">
    <citation type="submission" date="2018-10" db="EMBL/GenBank/DDBJ databases">
        <authorList>
            <person name="Criscuolo A."/>
        </authorList>
    </citation>
    <scope>NUCLEOTIDE SEQUENCE [LARGE SCALE GENOMIC DNA]</scope>
    <source>
        <strain evidence="1">DnA1</strain>
    </source>
</reference>
<gene>
    <name evidence="1" type="primary">mshB</name>
    <name evidence="1" type="ORF">PIGHUM_02512</name>
</gene>
<sequence>MDALNRRAIVGRGTPEAAWQTWLRRHPLRAASAAGLVRAGAALHVVAPHPDDEILGCAGIMRQVSRLGIAVQVWAVTDGEASHPGSPRWPADSLARARTRESEQALRRLGIDARRERLGLPDGGVATHETELAATLGARLQPGDTVIAPWRLDGHPDHEAVARACLRASKIRACRLLEVPIWGWHWAEPANGGFPWRRAAAIALDAADRQAKADAIQAFRSQLEPDADTGNPPILPDFALARLQRTFEVVLQ</sequence>
<dbReference type="InterPro" id="IPR003737">
    <property type="entry name" value="GlcNAc_PI_deacetylase-related"/>
</dbReference>
<dbReference type="Proteomes" id="UP000277294">
    <property type="component" value="Unassembled WGS sequence"/>
</dbReference>